<sequence>MKALPERLVADADRLLLPPAGAAQGLAPGLRARAAAVLLRMALEHALDTYWRQVTPRMTRVGKHRMLCLEWYAGRDTARRCRTTWAALSAVCHYRTYELPPAPAEIRIRLEEVTALLAVLNAGSTAAPAGPPRGSVTGGSALSRGERRGRPTGA</sequence>
<protein>
    <submittedName>
        <fullName evidence="1">Uncharacterized protein</fullName>
    </submittedName>
</protein>
<reference evidence="1" key="1">
    <citation type="submission" date="2024-07" db="EMBL/GenBank/DDBJ databases">
        <title>Genome sequencing of plant associated microbes to promote plant fitness in Sorghum bicolor and Oryza sativa.</title>
        <authorList>
            <person name="Coleman-Derr D."/>
        </authorList>
    </citation>
    <scope>NUCLEOTIDE SEQUENCE</scope>
    <source>
        <strain evidence="1">SAI-173</strain>
    </source>
</reference>
<gene>
    <name evidence="1" type="ORF">RKD21_005772</name>
</gene>
<organism evidence="1 2">
    <name type="scientific">Streptomyces albogriseolus</name>
    <dbReference type="NCBI Taxonomy" id="1887"/>
    <lineage>
        <taxon>Bacteria</taxon>
        <taxon>Bacillati</taxon>
        <taxon>Actinomycetota</taxon>
        <taxon>Actinomycetes</taxon>
        <taxon>Kitasatosporales</taxon>
        <taxon>Streptomycetaceae</taxon>
        <taxon>Streptomyces</taxon>
        <taxon>Streptomyces albogriseolus group</taxon>
    </lineage>
</organism>
<evidence type="ECO:0000313" key="1">
    <source>
        <dbReference type="EMBL" id="MEY9815515.1"/>
    </source>
</evidence>
<evidence type="ECO:0000313" key="2">
    <source>
        <dbReference type="Proteomes" id="UP001565447"/>
    </source>
</evidence>
<dbReference type="EMBL" id="JBGCBD010000002">
    <property type="protein sequence ID" value="MEY9815515.1"/>
    <property type="molecule type" value="Genomic_DNA"/>
</dbReference>
<dbReference type="Proteomes" id="UP001565447">
    <property type="component" value="Unassembled WGS sequence"/>
</dbReference>
<keyword evidence="2" id="KW-1185">Reference proteome</keyword>
<name>A0ACC6UVP0_STRAO</name>
<proteinExistence type="predicted"/>
<accession>A0ACC6UVP0</accession>
<comment type="caution">
    <text evidence="1">The sequence shown here is derived from an EMBL/GenBank/DDBJ whole genome shotgun (WGS) entry which is preliminary data.</text>
</comment>